<comment type="similarity">
    <text evidence="1">Belongs to the CapA family.</text>
</comment>
<accession>A0ABW1JGP5</accession>
<dbReference type="Gene3D" id="3.60.21.10">
    <property type="match status" value="1"/>
</dbReference>
<reference evidence="4" key="1">
    <citation type="journal article" date="2019" name="Int. J. Syst. Evol. Microbiol.">
        <title>The Global Catalogue of Microorganisms (GCM) 10K type strain sequencing project: providing services to taxonomists for standard genome sequencing and annotation.</title>
        <authorList>
            <consortium name="The Broad Institute Genomics Platform"/>
            <consortium name="The Broad Institute Genome Sequencing Center for Infectious Disease"/>
            <person name="Wu L."/>
            <person name="Ma J."/>
        </authorList>
    </citation>
    <scope>NUCLEOTIDE SEQUENCE [LARGE SCALE GENOMIC DNA]</scope>
    <source>
        <strain evidence="4">KACC 14249</strain>
    </source>
</reference>
<dbReference type="SMART" id="SM00854">
    <property type="entry name" value="PGA_cap"/>
    <property type="match status" value="1"/>
</dbReference>
<comment type="caution">
    <text evidence="3">The sequence shown here is derived from an EMBL/GenBank/DDBJ whole genome shotgun (WGS) entry which is preliminary data.</text>
</comment>
<evidence type="ECO:0000313" key="3">
    <source>
        <dbReference type="EMBL" id="MFC6008004.1"/>
    </source>
</evidence>
<sequence>MTLVMTGDVLLHPPLWDQARADAKALSSSSAFDFRPLLAGQKAIVSGADVALCHLETPLAREGGPYRGYPSFTVPPEIAPALVDTGYDACSTASNHTMDAGTAGIDRTLDTLDADHLRHTGSARSAAEARTILTFDVRGTTVAMLSYAYGLNGRSNPAGEPWHVNIIDPARILADAHRAKAGGADVVVVALHWGTEYVHPPTAQQRALADRLTASKDVDVVYGHHAHVVQPVAKVHGKWVVYGLGNTVAAHSVRRLDNREGLLVRVQLVHSGGRWRSGRLDWVPSYVAESPYRWVDLTKALRDGGLSASTRAVYANSAKRIEGVVDSLGAADDGAHLLDP</sequence>
<proteinExistence type="inferred from homology"/>
<protein>
    <submittedName>
        <fullName evidence="3">CapA family protein</fullName>
    </submittedName>
</protein>
<dbReference type="RefSeq" id="WP_345715307.1">
    <property type="nucleotide sequence ID" value="NZ_BAABFP010000002.1"/>
</dbReference>
<dbReference type="Pfam" id="PF09587">
    <property type="entry name" value="PGA_cap"/>
    <property type="match status" value="1"/>
</dbReference>
<feature type="domain" description="Capsule synthesis protein CapA" evidence="2">
    <location>
        <begin position="2"/>
        <end position="251"/>
    </location>
</feature>
<evidence type="ECO:0000259" key="2">
    <source>
        <dbReference type="SMART" id="SM00854"/>
    </source>
</evidence>
<gene>
    <name evidence="3" type="ORF">ACFQDO_12785</name>
</gene>
<dbReference type="SUPFAM" id="SSF56300">
    <property type="entry name" value="Metallo-dependent phosphatases"/>
    <property type="match status" value="1"/>
</dbReference>
<dbReference type="EMBL" id="JBHSRD010000004">
    <property type="protein sequence ID" value="MFC6008004.1"/>
    <property type="molecule type" value="Genomic_DNA"/>
</dbReference>
<dbReference type="CDD" id="cd07381">
    <property type="entry name" value="MPP_CapA"/>
    <property type="match status" value="1"/>
</dbReference>
<dbReference type="Proteomes" id="UP001596189">
    <property type="component" value="Unassembled WGS sequence"/>
</dbReference>
<dbReference type="InterPro" id="IPR052169">
    <property type="entry name" value="CW_Biosynth-Accessory"/>
</dbReference>
<dbReference type="PANTHER" id="PTHR33393:SF13">
    <property type="entry name" value="PGA BIOSYNTHESIS PROTEIN CAPA"/>
    <property type="match status" value="1"/>
</dbReference>
<dbReference type="InterPro" id="IPR029052">
    <property type="entry name" value="Metallo-depent_PP-like"/>
</dbReference>
<organism evidence="3 4">
    <name type="scientific">Angustibacter luteus</name>
    <dbReference type="NCBI Taxonomy" id="658456"/>
    <lineage>
        <taxon>Bacteria</taxon>
        <taxon>Bacillati</taxon>
        <taxon>Actinomycetota</taxon>
        <taxon>Actinomycetes</taxon>
        <taxon>Kineosporiales</taxon>
        <taxon>Kineosporiaceae</taxon>
    </lineage>
</organism>
<keyword evidence="4" id="KW-1185">Reference proteome</keyword>
<name>A0ABW1JGP5_9ACTN</name>
<dbReference type="InterPro" id="IPR019079">
    <property type="entry name" value="Capsule_synth_CapA"/>
</dbReference>
<dbReference type="PANTHER" id="PTHR33393">
    <property type="entry name" value="POLYGLUTAMINE SYNTHESIS ACCESSORY PROTEIN RV0574C-RELATED"/>
    <property type="match status" value="1"/>
</dbReference>
<evidence type="ECO:0000313" key="4">
    <source>
        <dbReference type="Proteomes" id="UP001596189"/>
    </source>
</evidence>
<evidence type="ECO:0000256" key="1">
    <source>
        <dbReference type="ARBA" id="ARBA00005662"/>
    </source>
</evidence>